<evidence type="ECO:0000313" key="1">
    <source>
        <dbReference type="EMBL" id="CAG8574890.1"/>
    </source>
</evidence>
<sequence>MTIMQDHKSKLTQAIDKIIMQKIEKADYQDYDSESEDELKDLKNKIKDIISNRKPAIKNLITTND</sequence>
<organism evidence="1 2">
    <name type="scientific">Ambispora leptoticha</name>
    <dbReference type="NCBI Taxonomy" id="144679"/>
    <lineage>
        <taxon>Eukaryota</taxon>
        <taxon>Fungi</taxon>
        <taxon>Fungi incertae sedis</taxon>
        <taxon>Mucoromycota</taxon>
        <taxon>Glomeromycotina</taxon>
        <taxon>Glomeromycetes</taxon>
        <taxon>Archaeosporales</taxon>
        <taxon>Ambisporaceae</taxon>
        <taxon>Ambispora</taxon>
    </lineage>
</organism>
<accession>A0A9N9BR71</accession>
<dbReference type="Proteomes" id="UP000789508">
    <property type="component" value="Unassembled WGS sequence"/>
</dbReference>
<keyword evidence="2" id="KW-1185">Reference proteome</keyword>
<proteinExistence type="predicted"/>
<reference evidence="1" key="1">
    <citation type="submission" date="2021-06" db="EMBL/GenBank/DDBJ databases">
        <authorList>
            <person name="Kallberg Y."/>
            <person name="Tangrot J."/>
            <person name="Rosling A."/>
        </authorList>
    </citation>
    <scope>NUCLEOTIDE SEQUENCE</scope>
    <source>
        <strain evidence="1">FL130A</strain>
    </source>
</reference>
<name>A0A9N9BR71_9GLOM</name>
<evidence type="ECO:0000313" key="2">
    <source>
        <dbReference type="Proteomes" id="UP000789508"/>
    </source>
</evidence>
<protein>
    <submittedName>
        <fullName evidence="1">13230_t:CDS:1</fullName>
    </submittedName>
</protein>
<gene>
    <name evidence="1" type="ORF">ALEPTO_LOCUS6985</name>
</gene>
<comment type="caution">
    <text evidence="1">The sequence shown here is derived from an EMBL/GenBank/DDBJ whole genome shotgun (WGS) entry which is preliminary data.</text>
</comment>
<dbReference type="EMBL" id="CAJVPS010002720">
    <property type="protein sequence ID" value="CAG8574890.1"/>
    <property type="molecule type" value="Genomic_DNA"/>
</dbReference>
<dbReference type="AlphaFoldDB" id="A0A9N9BR71"/>
<feature type="non-terminal residue" evidence="1">
    <location>
        <position position="65"/>
    </location>
</feature>